<sequence>MSLGVGIQSVVFYVLSCSACAKISHRHKAKAEAKRERAEKQKLETDQPGLYHHPSPFNTNPYWDEEITLGPGPPSRKNGSKNTSSRALNTAGNASSIAASVAPSSQAPSSPTIVPEDQRLSGDDWNRKRYQREDEELWGVDTIKAGQRRVRDAFATAQVSVGSKLRAMEERLGKFGTVKEEDTHPYYVSRNPPVNDLHPPVVSSHPFQKGGMRWMMQPPPSASVMSGKQHPSASNISITRSRSGSRASTLPPSTPNLNRQVTGRVVEEKLRRGETPSDAEMRVLSRHISGAKTLSSAKSLEPLQRVSRTRSYSSSDAEDESEAPSPSRAGNGLKAEENRQGKLSPVFSAAAQRRMSQDSIEDVPVAGEGGVAPATSGSKKGKGERRKKERSQRERPTSPQSSPERLPLESLGQRQETRVQSPPPAKLKGEVEELELKSEEAGVVA</sequence>
<feature type="compositionally biased region" description="Basic and acidic residues" evidence="1">
    <location>
        <begin position="427"/>
        <end position="445"/>
    </location>
</feature>
<name>A0A1B8G9Z8_9PEZI</name>
<feature type="compositionally biased region" description="Polar residues" evidence="1">
    <location>
        <begin position="223"/>
        <end position="261"/>
    </location>
</feature>
<evidence type="ECO:0008006" key="4">
    <source>
        <dbReference type="Google" id="ProtNLM"/>
    </source>
</evidence>
<feature type="region of interest" description="Disordered" evidence="1">
    <location>
        <begin position="295"/>
        <end position="445"/>
    </location>
</feature>
<dbReference type="GeneID" id="28843241"/>
<accession>A0A1B8G9Z8</accession>
<proteinExistence type="predicted"/>
<gene>
    <name evidence="2" type="ORF">VE01_09855</name>
</gene>
<feature type="compositionally biased region" description="Polar residues" evidence="1">
    <location>
        <begin position="80"/>
        <end position="93"/>
    </location>
</feature>
<evidence type="ECO:0000256" key="1">
    <source>
        <dbReference type="SAM" id="MobiDB-lite"/>
    </source>
</evidence>
<dbReference type="OrthoDB" id="506431at2759"/>
<feature type="region of interest" description="Disordered" evidence="1">
    <location>
        <begin position="31"/>
        <end position="122"/>
    </location>
</feature>
<dbReference type="EMBL" id="KV460264">
    <property type="protein sequence ID" value="OBT92669.1"/>
    <property type="molecule type" value="Genomic_DNA"/>
</dbReference>
<feature type="compositionally biased region" description="Low complexity" evidence="1">
    <location>
        <begin position="94"/>
        <end position="111"/>
    </location>
</feature>
<organism evidence="2 3">
    <name type="scientific">Pseudogymnoascus verrucosus</name>
    <dbReference type="NCBI Taxonomy" id="342668"/>
    <lineage>
        <taxon>Eukaryota</taxon>
        <taxon>Fungi</taxon>
        <taxon>Dikarya</taxon>
        <taxon>Ascomycota</taxon>
        <taxon>Pezizomycotina</taxon>
        <taxon>Leotiomycetes</taxon>
        <taxon>Thelebolales</taxon>
        <taxon>Thelebolaceae</taxon>
        <taxon>Pseudogymnoascus</taxon>
    </lineage>
</organism>
<feature type="region of interest" description="Disordered" evidence="1">
    <location>
        <begin position="218"/>
        <end position="282"/>
    </location>
</feature>
<dbReference type="RefSeq" id="XP_018126402.1">
    <property type="nucleotide sequence ID" value="XM_018279262.2"/>
</dbReference>
<keyword evidence="3" id="KW-1185">Reference proteome</keyword>
<evidence type="ECO:0000313" key="3">
    <source>
        <dbReference type="Proteomes" id="UP000091956"/>
    </source>
</evidence>
<evidence type="ECO:0000313" key="2">
    <source>
        <dbReference type="EMBL" id="OBT92669.1"/>
    </source>
</evidence>
<feature type="compositionally biased region" description="Basic and acidic residues" evidence="1">
    <location>
        <begin position="265"/>
        <end position="282"/>
    </location>
</feature>
<feature type="compositionally biased region" description="Basic and acidic residues" evidence="1">
    <location>
        <begin position="31"/>
        <end position="45"/>
    </location>
</feature>
<dbReference type="AlphaFoldDB" id="A0A1B8G9Z8"/>
<feature type="compositionally biased region" description="Basic residues" evidence="1">
    <location>
        <begin position="379"/>
        <end position="390"/>
    </location>
</feature>
<protein>
    <recommendedName>
        <fullName evidence="4">Signal peptide-containing protein</fullName>
    </recommendedName>
</protein>
<dbReference type="Proteomes" id="UP000091956">
    <property type="component" value="Unassembled WGS sequence"/>
</dbReference>
<reference evidence="3" key="2">
    <citation type="journal article" date="2018" name="Nat. Commun.">
        <title>Extreme sensitivity to ultraviolet light in the fungal pathogen causing white-nose syndrome of bats.</title>
        <authorList>
            <person name="Palmer J.M."/>
            <person name="Drees K.P."/>
            <person name="Foster J.T."/>
            <person name="Lindner D.L."/>
        </authorList>
    </citation>
    <scope>NUCLEOTIDE SEQUENCE [LARGE SCALE GENOMIC DNA]</scope>
    <source>
        <strain evidence="3">UAMH 10579</strain>
    </source>
</reference>
<reference evidence="2 3" key="1">
    <citation type="submission" date="2016-03" db="EMBL/GenBank/DDBJ databases">
        <title>Comparative genomics of Pseudogymnoascus destructans, the fungus causing white-nose syndrome of bats.</title>
        <authorList>
            <person name="Palmer J.M."/>
            <person name="Drees K.P."/>
            <person name="Foster J.T."/>
            <person name="Lindner D.L."/>
        </authorList>
    </citation>
    <scope>NUCLEOTIDE SEQUENCE [LARGE SCALE GENOMIC DNA]</scope>
    <source>
        <strain evidence="2 3">UAMH 10579</strain>
    </source>
</reference>